<dbReference type="EMBL" id="AOIP01000022">
    <property type="protein sequence ID" value="ELZ05766.1"/>
    <property type="molecule type" value="Genomic_DNA"/>
</dbReference>
<feature type="region of interest" description="Disordered" evidence="1">
    <location>
        <begin position="57"/>
        <end position="79"/>
    </location>
</feature>
<organism evidence="2 3">
    <name type="scientific">Natrialba aegyptia DSM 13077</name>
    <dbReference type="NCBI Taxonomy" id="1227491"/>
    <lineage>
        <taxon>Archaea</taxon>
        <taxon>Methanobacteriati</taxon>
        <taxon>Methanobacteriota</taxon>
        <taxon>Stenosarchaea group</taxon>
        <taxon>Halobacteria</taxon>
        <taxon>Halobacteriales</taxon>
        <taxon>Natrialbaceae</taxon>
        <taxon>Natrialba</taxon>
    </lineage>
</organism>
<dbReference type="RefSeq" id="WP_006665509.1">
    <property type="nucleotide sequence ID" value="NZ_AOIP01000022.1"/>
</dbReference>
<dbReference type="Proteomes" id="UP000011591">
    <property type="component" value="Unassembled WGS sequence"/>
</dbReference>
<keyword evidence="3" id="KW-1185">Reference proteome</keyword>
<comment type="caution">
    <text evidence="2">The sequence shown here is derived from an EMBL/GenBank/DDBJ whole genome shotgun (WGS) entry which is preliminary data.</text>
</comment>
<accession>M0B4C5</accession>
<dbReference type="AlphaFoldDB" id="M0B4C5"/>
<dbReference type="PATRIC" id="fig|1227491.4.peg.2103"/>
<proteinExistence type="predicted"/>
<name>M0B4C5_9EURY</name>
<evidence type="ECO:0000256" key="1">
    <source>
        <dbReference type="SAM" id="MobiDB-lite"/>
    </source>
</evidence>
<reference evidence="2 3" key="1">
    <citation type="journal article" date="2014" name="PLoS Genet.">
        <title>Phylogenetically driven sequencing of extremely halophilic archaea reveals strategies for static and dynamic osmo-response.</title>
        <authorList>
            <person name="Becker E.A."/>
            <person name="Seitzer P.M."/>
            <person name="Tritt A."/>
            <person name="Larsen D."/>
            <person name="Krusor M."/>
            <person name="Yao A.I."/>
            <person name="Wu D."/>
            <person name="Madern D."/>
            <person name="Eisen J.A."/>
            <person name="Darling A.E."/>
            <person name="Facciotti M.T."/>
        </authorList>
    </citation>
    <scope>NUCLEOTIDE SEQUENCE [LARGE SCALE GENOMIC DNA]</scope>
    <source>
        <strain evidence="2 3">DSM 13077</strain>
    </source>
</reference>
<dbReference type="OrthoDB" id="196362at2157"/>
<protein>
    <submittedName>
        <fullName evidence="2">Uncharacterized protein</fullName>
    </submittedName>
</protein>
<gene>
    <name evidence="2" type="ORF">C480_10225</name>
</gene>
<evidence type="ECO:0000313" key="3">
    <source>
        <dbReference type="Proteomes" id="UP000011591"/>
    </source>
</evidence>
<sequence length="79" mass="8624">MTDENTVPTPGESELTAGLKTIADTGTAYCRLCDEPVIADGDGWNAVLEALYEHGVDEHDLPEDEPWTNDMLASERDSE</sequence>
<evidence type="ECO:0000313" key="2">
    <source>
        <dbReference type="EMBL" id="ELZ05766.1"/>
    </source>
</evidence>